<feature type="region of interest" description="Disordered" evidence="1">
    <location>
        <begin position="90"/>
        <end position="109"/>
    </location>
</feature>
<dbReference type="AlphaFoldDB" id="A0A4C1TY60"/>
<comment type="caution">
    <text evidence="2">The sequence shown here is derived from an EMBL/GenBank/DDBJ whole genome shotgun (WGS) entry which is preliminary data.</text>
</comment>
<sequence>MEGVTCRNVSGRLPTQNTRHCFAVFARVLTRQRLSRIICLDPNKNITEKCLWLTSVFRRRNPSSLAVVKTVPRPRALKCALATAASALSEESTLTPSERGLGGDSDSGHSRISEHLPCVRLLIYMSPSQTYRSRGDFDAERGTRSRHVGTVSGRDEAEVGRDRGGNGTARGSRLTRCTDTRRRPPPARPRAPALVAPSITRRTDDGSYDSSARKQALMTFVFYRKRARRTTSIVRTRVTELCTRRSSLPWLNDKFSQKSVPSSRFQSVGLRACMSVCRATQCTSCSDSYAMLAFVPVICSALLHRLHAEPAHGFCA</sequence>
<evidence type="ECO:0000313" key="2">
    <source>
        <dbReference type="EMBL" id="GBP18985.1"/>
    </source>
</evidence>
<feature type="region of interest" description="Disordered" evidence="1">
    <location>
        <begin position="133"/>
        <end position="208"/>
    </location>
</feature>
<dbReference type="Proteomes" id="UP000299102">
    <property type="component" value="Unassembled WGS sequence"/>
</dbReference>
<reference evidence="2 3" key="1">
    <citation type="journal article" date="2019" name="Commun. Biol.">
        <title>The bagworm genome reveals a unique fibroin gene that provides high tensile strength.</title>
        <authorList>
            <person name="Kono N."/>
            <person name="Nakamura H."/>
            <person name="Ohtoshi R."/>
            <person name="Tomita M."/>
            <person name="Numata K."/>
            <person name="Arakawa K."/>
        </authorList>
    </citation>
    <scope>NUCLEOTIDE SEQUENCE [LARGE SCALE GENOMIC DNA]</scope>
</reference>
<gene>
    <name evidence="2" type="ORF">EVAR_78453_1</name>
</gene>
<name>A0A4C1TY60_EUMVA</name>
<evidence type="ECO:0000313" key="3">
    <source>
        <dbReference type="Proteomes" id="UP000299102"/>
    </source>
</evidence>
<keyword evidence="3" id="KW-1185">Reference proteome</keyword>
<evidence type="ECO:0000256" key="1">
    <source>
        <dbReference type="SAM" id="MobiDB-lite"/>
    </source>
</evidence>
<accession>A0A4C1TY60</accession>
<feature type="compositionally biased region" description="Basic and acidic residues" evidence="1">
    <location>
        <begin position="133"/>
        <end position="143"/>
    </location>
</feature>
<protein>
    <submittedName>
        <fullName evidence="2">Uncharacterized protein</fullName>
    </submittedName>
</protein>
<dbReference type="EMBL" id="BGZK01000103">
    <property type="protein sequence ID" value="GBP18985.1"/>
    <property type="molecule type" value="Genomic_DNA"/>
</dbReference>
<feature type="compositionally biased region" description="Basic and acidic residues" evidence="1">
    <location>
        <begin position="153"/>
        <end position="164"/>
    </location>
</feature>
<organism evidence="2 3">
    <name type="scientific">Eumeta variegata</name>
    <name type="common">Bagworm moth</name>
    <name type="synonym">Eumeta japonica</name>
    <dbReference type="NCBI Taxonomy" id="151549"/>
    <lineage>
        <taxon>Eukaryota</taxon>
        <taxon>Metazoa</taxon>
        <taxon>Ecdysozoa</taxon>
        <taxon>Arthropoda</taxon>
        <taxon>Hexapoda</taxon>
        <taxon>Insecta</taxon>
        <taxon>Pterygota</taxon>
        <taxon>Neoptera</taxon>
        <taxon>Endopterygota</taxon>
        <taxon>Lepidoptera</taxon>
        <taxon>Glossata</taxon>
        <taxon>Ditrysia</taxon>
        <taxon>Tineoidea</taxon>
        <taxon>Psychidae</taxon>
        <taxon>Oiketicinae</taxon>
        <taxon>Eumeta</taxon>
    </lineage>
</organism>
<proteinExistence type="predicted"/>